<reference evidence="6 7" key="1">
    <citation type="submission" date="2018-06" db="EMBL/GenBank/DDBJ databases">
        <title>Draft Whole-Genome Sequence of the purple photosynthetic bacterium Rhodospeudomonas palustris XCP.</title>
        <authorList>
            <person name="Rayyan A."/>
            <person name="Meyer T.E."/>
            <person name="Kyndt J.A."/>
        </authorList>
    </citation>
    <scope>NUCLEOTIDE SEQUENCE [LARGE SCALE GENOMIC DNA]</scope>
    <source>
        <strain evidence="6 7">XCP</strain>
    </source>
</reference>
<dbReference type="InterPro" id="IPR050884">
    <property type="entry name" value="CNP_phosphodiesterase-III"/>
</dbReference>
<dbReference type="RefSeq" id="WP_110785419.1">
    <property type="nucleotide sequence ID" value="NZ_QKQS01000012.1"/>
</dbReference>
<comment type="similarity">
    <text evidence="4">Belongs to the cyclic nucleotide phosphodiesterase class-III family.</text>
</comment>
<protein>
    <recommendedName>
        <fullName evidence="5">Calcineurin-like phosphoesterase domain-containing protein</fullName>
    </recommendedName>
</protein>
<dbReference type="GO" id="GO:0046872">
    <property type="term" value="F:metal ion binding"/>
    <property type="evidence" value="ECO:0007669"/>
    <property type="project" value="UniProtKB-KW"/>
</dbReference>
<dbReference type="GO" id="GO:0016787">
    <property type="term" value="F:hydrolase activity"/>
    <property type="evidence" value="ECO:0007669"/>
    <property type="project" value="UniProtKB-KW"/>
</dbReference>
<evidence type="ECO:0000256" key="3">
    <source>
        <dbReference type="ARBA" id="ARBA00023004"/>
    </source>
</evidence>
<dbReference type="InterPro" id="IPR029052">
    <property type="entry name" value="Metallo-depent_PP-like"/>
</dbReference>
<name>A0A323UKT0_RHOPL</name>
<accession>A0A323UKT0</accession>
<feature type="domain" description="Calcineurin-like phosphoesterase" evidence="5">
    <location>
        <begin position="5"/>
        <end position="265"/>
    </location>
</feature>
<dbReference type="Proteomes" id="UP000248134">
    <property type="component" value="Unassembled WGS sequence"/>
</dbReference>
<keyword evidence="3" id="KW-0408">Iron</keyword>
<dbReference type="Gene3D" id="3.60.21.10">
    <property type="match status" value="1"/>
</dbReference>
<evidence type="ECO:0000256" key="1">
    <source>
        <dbReference type="ARBA" id="ARBA00022723"/>
    </source>
</evidence>
<keyword evidence="1" id="KW-0479">Metal-binding</keyword>
<keyword evidence="2" id="KW-0378">Hydrolase</keyword>
<evidence type="ECO:0000256" key="4">
    <source>
        <dbReference type="ARBA" id="ARBA00025742"/>
    </source>
</evidence>
<sequence>MHAFNLAVIGDIHYPLARLSNALDDKIFSPPGVVAALGKPRLSILIDDLIKTSKQQPFDAILFVGDFTTGGSLPDFKDALIYFSRALQSLNVPLIGVPGNHDLKKPQSFSENSEKSIEFERAILDPENKILLAYSALREFPNVLNSSNAVIYALNSCSNCLELWQSTPKQALANYISGMHLTVPDEELYDYFDAPFLETDSITSLVSKLDGAGIKLPILLAHHNILPQKIPRVAIFPEMLNAGFVRHTLASTNPPVVYIHGHVHDDSIDVIANPTNHAQVGLVTVSAPLATDGYIQVRVLTADDDTPLAVNILQKRIDKVSMARPQETCIQLYGRTHVLSMLPEPTKRYLDDLQLSGGDRYDNSIALHGSDQINKLEIAGLISITRPTLNSCSTWRVRCSYD</sequence>
<evidence type="ECO:0000259" key="5">
    <source>
        <dbReference type="Pfam" id="PF00149"/>
    </source>
</evidence>
<dbReference type="AlphaFoldDB" id="A0A323UKT0"/>
<comment type="caution">
    <text evidence="6">The sequence shown here is derived from an EMBL/GenBank/DDBJ whole genome shotgun (WGS) entry which is preliminary data.</text>
</comment>
<evidence type="ECO:0000256" key="2">
    <source>
        <dbReference type="ARBA" id="ARBA00022801"/>
    </source>
</evidence>
<evidence type="ECO:0000313" key="6">
    <source>
        <dbReference type="EMBL" id="PZA12763.1"/>
    </source>
</evidence>
<dbReference type="CDD" id="cd00838">
    <property type="entry name" value="MPP_superfamily"/>
    <property type="match status" value="1"/>
</dbReference>
<proteinExistence type="inferred from homology"/>
<dbReference type="InterPro" id="IPR004843">
    <property type="entry name" value="Calcineurin-like_PHP"/>
</dbReference>
<dbReference type="OrthoDB" id="651281at2"/>
<dbReference type="SUPFAM" id="SSF56300">
    <property type="entry name" value="Metallo-dependent phosphatases"/>
    <property type="match status" value="1"/>
</dbReference>
<dbReference type="EMBL" id="QKQS01000012">
    <property type="protein sequence ID" value="PZA12763.1"/>
    <property type="molecule type" value="Genomic_DNA"/>
</dbReference>
<dbReference type="Pfam" id="PF00149">
    <property type="entry name" value="Metallophos"/>
    <property type="match status" value="1"/>
</dbReference>
<dbReference type="PANTHER" id="PTHR42988">
    <property type="entry name" value="PHOSPHOHYDROLASE"/>
    <property type="match status" value="1"/>
</dbReference>
<gene>
    <name evidence="6" type="ORF">DNX69_07690</name>
</gene>
<evidence type="ECO:0000313" key="7">
    <source>
        <dbReference type="Proteomes" id="UP000248134"/>
    </source>
</evidence>
<dbReference type="PANTHER" id="PTHR42988:SF2">
    <property type="entry name" value="CYCLIC NUCLEOTIDE PHOSPHODIESTERASE CBUA0032-RELATED"/>
    <property type="match status" value="1"/>
</dbReference>
<organism evidence="6 7">
    <name type="scientific">Rhodopseudomonas palustris</name>
    <dbReference type="NCBI Taxonomy" id="1076"/>
    <lineage>
        <taxon>Bacteria</taxon>
        <taxon>Pseudomonadati</taxon>
        <taxon>Pseudomonadota</taxon>
        <taxon>Alphaproteobacteria</taxon>
        <taxon>Hyphomicrobiales</taxon>
        <taxon>Nitrobacteraceae</taxon>
        <taxon>Rhodopseudomonas</taxon>
    </lineage>
</organism>